<evidence type="ECO:0000256" key="2">
    <source>
        <dbReference type="ARBA" id="ARBA00005376"/>
    </source>
</evidence>
<dbReference type="Pfam" id="PF01956">
    <property type="entry name" value="EMC3_TMCO1"/>
    <property type="match status" value="1"/>
</dbReference>
<evidence type="ECO:0000256" key="4">
    <source>
        <dbReference type="ARBA" id="ARBA00022692"/>
    </source>
</evidence>
<evidence type="ECO:0000256" key="8">
    <source>
        <dbReference type="SAM" id="Phobius"/>
    </source>
</evidence>
<organism evidence="9 10">
    <name type="scientific">Paralvinella palmiformis</name>
    <dbReference type="NCBI Taxonomy" id="53620"/>
    <lineage>
        <taxon>Eukaryota</taxon>
        <taxon>Metazoa</taxon>
        <taxon>Spiralia</taxon>
        <taxon>Lophotrochozoa</taxon>
        <taxon>Annelida</taxon>
        <taxon>Polychaeta</taxon>
        <taxon>Sedentaria</taxon>
        <taxon>Canalipalpata</taxon>
        <taxon>Terebellida</taxon>
        <taxon>Terebelliformia</taxon>
        <taxon>Alvinellidae</taxon>
        <taxon>Paralvinella</taxon>
    </lineage>
</organism>
<evidence type="ECO:0000256" key="3">
    <source>
        <dbReference type="ARBA" id="ARBA00020822"/>
    </source>
</evidence>
<evidence type="ECO:0000256" key="1">
    <source>
        <dbReference type="ARBA" id="ARBA00004141"/>
    </source>
</evidence>
<name>A0AAD9J8R0_9ANNE</name>
<feature type="transmembrane region" description="Helical" evidence="8">
    <location>
        <begin position="12"/>
        <end position="32"/>
    </location>
</feature>
<dbReference type="EMBL" id="JAODUP010000501">
    <property type="protein sequence ID" value="KAK2148364.1"/>
    <property type="molecule type" value="Genomic_DNA"/>
</dbReference>
<comment type="similarity">
    <text evidence="2 7">Belongs to the EMC3 family.</text>
</comment>
<dbReference type="GO" id="GO:0072546">
    <property type="term" value="C:EMC complex"/>
    <property type="evidence" value="ECO:0007669"/>
    <property type="project" value="TreeGrafter"/>
</dbReference>
<sequence length="233" mass="26818">MAELLLDSNIRIWVFLPIVIITFLVGIIRHYATILLTSDKKVEVQQMSDSQALIRSKILRENGRFIPKESFLMRKDFFNNEHTGFFNTQKRDPVMKNPMTVYDLVCFYSSIAKVPFPLTLRFKPMLQRGVELMSLDASWVSSASWYFLNVFGLRSMYSLILGQDNAADQTRMMQDQMTGMASGMPQDTGKAFRAEWEALEICEHQWALEGVEDEIMGMAVTPPETIYIKSKMT</sequence>
<evidence type="ECO:0000256" key="5">
    <source>
        <dbReference type="ARBA" id="ARBA00022989"/>
    </source>
</evidence>
<evidence type="ECO:0000256" key="6">
    <source>
        <dbReference type="ARBA" id="ARBA00023136"/>
    </source>
</evidence>
<comment type="subcellular location">
    <subcellularLocation>
        <location evidence="1">Membrane</location>
        <topology evidence="1">Multi-pass membrane protein</topology>
    </subcellularLocation>
</comment>
<dbReference type="InterPro" id="IPR008568">
    <property type="entry name" value="EMC3"/>
</dbReference>
<evidence type="ECO:0000313" key="10">
    <source>
        <dbReference type="Proteomes" id="UP001208570"/>
    </source>
</evidence>
<dbReference type="SMART" id="SM01415">
    <property type="entry name" value="DUF106"/>
    <property type="match status" value="1"/>
</dbReference>
<dbReference type="PIRSF" id="PIRSF010045">
    <property type="entry name" value="DUF850_TM_euk"/>
    <property type="match status" value="1"/>
</dbReference>
<dbReference type="InterPro" id="IPR002809">
    <property type="entry name" value="EMC3/TMCO1"/>
</dbReference>
<keyword evidence="5 8" id="KW-1133">Transmembrane helix</keyword>
<dbReference type="PANTHER" id="PTHR13116">
    <property type="entry name" value="ER MEMBRANE PROTEIN COMPLEX SUBUNIT 3"/>
    <property type="match status" value="1"/>
</dbReference>
<dbReference type="Proteomes" id="UP001208570">
    <property type="component" value="Unassembled WGS sequence"/>
</dbReference>
<dbReference type="GO" id="GO:0034975">
    <property type="term" value="P:protein folding in endoplasmic reticulum"/>
    <property type="evidence" value="ECO:0007669"/>
    <property type="project" value="TreeGrafter"/>
</dbReference>
<evidence type="ECO:0000256" key="7">
    <source>
        <dbReference type="PIRNR" id="PIRNR010045"/>
    </source>
</evidence>
<accession>A0AAD9J8R0</accession>
<proteinExistence type="inferred from homology"/>
<dbReference type="PANTHER" id="PTHR13116:SF5">
    <property type="entry name" value="ER MEMBRANE PROTEIN COMPLEX SUBUNIT 3"/>
    <property type="match status" value="1"/>
</dbReference>
<gene>
    <name evidence="9" type="ORF">LSH36_501g06018</name>
</gene>
<comment type="caution">
    <text evidence="9">The sequence shown here is derived from an EMBL/GenBank/DDBJ whole genome shotgun (WGS) entry which is preliminary data.</text>
</comment>
<reference evidence="9" key="1">
    <citation type="journal article" date="2023" name="Mol. Biol. Evol.">
        <title>Third-Generation Sequencing Reveals the Adaptive Role of the Epigenome in Three Deep-Sea Polychaetes.</title>
        <authorList>
            <person name="Perez M."/>
            <person name="Aroh O."/>
            <person name="Sun Y."/>
            <person name="Lan Y."/>
            <person name="Juniper S.K."/>
            <person name="Young C.R."/>
            <person name="Angers B."/>
            <person name="Qian P.Y."/>
        </authorList>
    </citation>
    <scope>NUCLEOTIDE SEQUENCE</scope>
    <source>
        <strain evidence="9">P08H-3</strain>
    </source>
</reference>
<keyword evidence="10" id="KW-1185">Reference proteome</keyword>
<keyword evidence="4 8" id="KW-0812">Transmembrane</keyword>
<keyword evidence="6 8" id="KW-0472">Membrane</keyword>
<protein>
    <recommendedName>
        <fullName evidence="3 7">ER membrane protein complex subunit 3</fullName>
    </recommendedName>
</protein>
<evidence type="ECO:0000313" key="9">
    <source>
        <dbReference type="EMBL" id="KAK2148364.1"/>
    </source>
</evidence>
<dbReference type="AlphaFoldDB" id="A0AAD9J8R0"/>